<name>A0ABT5CH66_9BACT</name>
<protein>
    <submittedName>
        <fullName evidence="2">Uncharacterized protein</fullName>
    </submittedName>
</protein>
<sequence>MSLIHSSVRLMGFAALYASLFATTSCSRWLDDAVGPGAEGGGGSDASGSGGTGISGSAISGSAISGSGGSGSSGSGGSGGSGGTGGAGVGGAATGSGGASVCADDAYEANDASTSAAPLAYDHTDDSLGPSAWFSKIDLVLCQGDEDWYLLDTTSLGIEEVNWSLRVLASGAGLCGEGCEQYTPPPGPENTLIVEVYSAATMELLGAEESDHGRVWLDGGGADSANDLLLRVYGPPEANYPYDMSFVAKSYEGEDECEC</sequence>
<gene>
    <name evidence="2" type="ORF">POL72_49220</name>
</gene>
<reference evidence="2 3" key="1">
    <citation type="submission" date="2023-01" db="EMBL/GenBank/DDBJ databases">
        <title>Minimal conservation of predation-associated metabolite biosynthetic gene clusters underscores biosynthetic potential of Myxococcota including descriptions for ten novel species: Archangium lansinium sp. nov., Myxococcus landrumus sp. nov., Nannocystis bai.</title>
        <authorList>
            <person name="Ahearne A."/>
            <person name="Stevens C."/>
            <person name="Dowd S."/>
        </authorList>
    </citation>
    <scope>NUCLEOTIDE SEQUENCE [LARGE SCALE GENOMIC DNA]</scope>
    <source>
        <strain evidence="2 3">WIWO2</strain>
    </source>
</reference>
<comment type="caution">
    <text evidence="2">The sequence shown here is derived from an EMBL/GenBank/DDBJ whole genome shotgun (WGS) entry which is preliminary data.</text>
</comment>
<feature type="region of interest" description="Disordered" evidence="1">
    <location>
        <begin position="65"/>
        <end position="86"/>
    </location>
</feature>
<evidence type="ECO:0000313" key="3">
    <source>
        <dbReference type="Proteomes" id="UP001217485"/>
    </source>
</evidence>
<evidence type="ECO:0000313" key="2">
    <source>
        <dbReference type="EMBL" id="MDC0685783.1"/>
    </source>
</evidence>
<feature type="compositionally biased region" description="Gly residues" evidence="1">
    <location>
        <begin position="66"/>
        <end position="86"/>
    </location>
</feature>
<dbReference type="EMBL" id="JAQNDK010000007">
    <property type="protein sequence ID" value="MDC0685783.1"/>
    <property type="molecule type" value="Genomic_DNA"/>
</dbReference>
<organism evidence="2 3">
    <name type="scientific">Sorangium atrum</name>
    <dbReference type="NCBI Taxonomy" id="2995308"/>
    <lineage>
        <taxon>Bacteria</taxon>
        <taxon>Pseudomonadati</taxon>
        <taxon>Myxococcota</taxon>
        <taxon>Polyangia</taxon>
        <taxon>Polyangiales</taxon>
        <taxon>Polyangiaceae</taxon>
        <taxon>Sorangium</taxon>
    </lineage>
</organism>
<accession>A0ABT5CH66</accession>
<keyword evidence="3" id="KW-1185">Reference proteome</keyword>
<dbReference type="RefSeq" id="WP_272104269.1">
    <property type="nucleotide sequence ID" value="NZ_JAQNDK010000007.1"/>
</dbReference>
<proteinExistence type="predicted"/>
<dbReference type="Proteomes" id="UP001217485">
    <property type="component" value="Unassembled WGS sequence"/>
</dbReference>
<evidence type="ECO:0000256" key="1">
    <source>
        <dbReference type="SAM" id="MobiDB-lite"/>
    </source>
</evidence>